<keyword evidence="3 5" id="KW-0648">Protein biosynthesis</keyword>
<evidence type="ECO:0000259" key="6">
    <source>
        <dbReference type="PROSITE" id="PS50832"/>
    </source>
</evidence>
<dbReference type="Pfam" id="PF01176">
    <property type="entry name" value="eIF-1a"/>
    <property type="match status" value="1"/>
</dbReference>
<gene>
    <name evidence="7" type="ORF">A2589_01120</name>
</gene>
<evidence type="ECO:0000256" key="1">
    <source>
        <dbReference type="ARBA" id="ARBA00010939"/>
    </source>
</evidence>
<comment type="similarity">
    <text evidence="1">Belongs to the IF-1 family.</text>
</comment>
<dbReference type="InterPro" id="IPR004368">
    <property type="entry name" value="TIF_IF1"/>
</dbReference>
<dbReference type="PROSITE" id="PS50832">
    <property type="entry name" value="S1_IF1_TYPE"/>
    <property type="match status" value="1"/>
</dbReference>
<dbReference type="PANTHER" id="PTHR33370:SF1">
    <property type="entry name" value="TRANSLATION INITIATION FACTOR IF-1, CHLOROPLASTIC"/>
    <property type="match status" value="1"/>
</dbReference>
<accession>A0A1G2QH80</accession>
<dbReference type="GO" id="GO:0043022">
    <property type="term" value="F:ribosome binding"/>
    <property type="evidence" value="ECO:0007669"/>
    <property type="project" value="TreeGrafter"/>
</dbReference>
<evidence type="ECO:0000256" key="4">
    <source>
        <dbReference type="NCBIfam" id="TIGR00008"/>
    </source>
</evidence>
<dbReference type="GO" id="GO:0003723">
    <property type="term" value="F:RNA binding"/>
    <property type="evidence" value="ECO:0007669"/>
    <property type="project" value="InterPro"/>
</dbReference>
<dbReference type="AlphaFoldDB" id="A0A1G2QH80"/>
<evidence type="ECO:0000313" key="7">
    <source>
        <dbReference type="EMBL" id="OHA59449.1"/>
    </source>
</evidence>
<dbReference type="InterPro" id="IPR012340">
    <property type="entry name" value="NA-bd_OB-fold"/>
</dbReference>
<dbReference type="GO" id="GO:0005829">
    <property type="term" value="C:cytosol"/>
    <property type="evidence" value="ECO:0007669"/>
    <property type="project" value="TreeGrafter"/>
</dbReference>
<dbReference type="NCBIfam" id="TIGR00008">
    <property type="entry name" value="infA"/>
    <property type="match status" value="1"/>
</dbReference>
<dbReference type="GO" id="GO:0003743">
    <property type="term" value="F:translation initiation factor activity"/>
    <property type="evidence" value="ECO:0007669"/>
    <property type="project" value="UniProtKB-UniRule"/>
</dbReference>
<reference evidence="7 8" key="1">
    <citation type="journal article" date="2016" name="Nat. Commun.">
        <title>Thousands of microbial genomes shed light on interconnected biogeochemical processes in an aquifer system.</title>
        <authorList>
            <person name="Anantharaman K."/>
            <person name="Brown C.T."/>
            <person name="Hug L.A."/>
            <person name="Sharon I."/>
            <person name="Castelle C.J."/>
            <person name="Probst A.J."/>
            <person name="Thomas B.C."/>
            <person name="Singh A."/>
            <person name="Wilkins M.J."/>
            <person name="Karaoz U."/>
            <person name="Brodie E.L."/>
            <person name="Williams K.H."/>
            <person name="Hubbard S.S."/>
            <person name="Banfield J.F."/>
        </authorList>
    </citation>
    <scope>NUCLEOTIDE SEQUENCE [LARGE SCALE GENOMIC DNA]</scope>
</reference>
<dbReference type="PANTHER" id="PTHR33370">
    <property type="entry name" value="TRANSLATION INITIATION FACTOR IF-1, CHLOROPLASTIC"/>
    <property type="match status" value="1"/>
</dbReference>
<dbReference type="EMBL" id="MHTK01000006">
    <property type="protein sequence ID" value="OHA59449.1"/>
    <property type="molecule type" value="Genomic_DNA"/>
</dbReference>
<evidence type="ECO:0000256" key="2">
    <source>
        <dbReference type="ARBA" id="ARBA00022540"/>
    </source>
</evidence>
<organism evidence="7 8">
    <name type="scientific">Candidatus Vogelbacteria bacterium RIFOXYD1_FULL_46_19</name>
    <dbReference type="NCBI Taxonomy" id="1802439"/>
    <lineage>
        <taxon>Bacteria</taxon>
        <taxon>Candidatus Vogeliibacteriota</taxon>
    </lineage>
</organism>
<name>A0A1G2QH80_9BACT</name>
<comment type="caution">
    <text evidence="7">The sequence shown here is derived from an EMBL/GenBank/DDBJ whole genome shotgun (WGS) entry which is preliminary data.</text>
</comment>
<evidence type="ECO:0000313" key="8">
    <source>
        <dbReference type="Proteomes" id="UP000177838"/>
    </source>
</evidence>
<keyword evidence="2 5" id="KW-0396">Initiation factor</keyword>
<protein>
    <recommendedName>
        <fullName evidence="4">Translation initiation factor IF-1</fullName>
    </recommendedName>
</protein>
<dbReference type="Proteomes" id="UP000177838">
    <property type="component" value="Unassembled WGS sequence"/>
</dbReference>
<feature type="domain" description="S1-like" evidence="6">
    <location>
        <begin position="6"/>
        <end position="78"/>
    </location>
</feature>
<sequence>MHRNKESTPQNRGDDQVVPGIVLEALPNTHFKVQVGNEVLLAYLSGKMRLHRIRVLVGDKVEVLLDSYGGKGRIIKRT</sequence>
<evidence type="ECO:0000256" key="3">
    <source>
        <dbReference type="ARBA" id="ARBA00022917"/>
    </source>
</evidence>
<dbReference type="STRING" id="1802439.A2589_01120"/>
<proteinExistence type="inferred from homology"/>
<dbReference type="Gene3D" id="2.40.50.140">
    <property type="entry name" value="Nucleic acid-binding proteins"/>
    <property type="match status" value="1"/>
</dbReference>
<dbReference type="InterPro" id="IPR006196">
    <property type="entry name" value="RNA-binding_domain_S1_IF1"/>
</dbReference>
<dbReference type="SUPFAM" id="SSF50249">
    <property type="entry name" value="Nucleic acid-binding proteins"/>
    <property type="match status" value="1"/>
</dbReference>
<evidence type="ECO:0000256" key="5">
    <source>
        <dbReference type="PROSITE-ProRule" id="PRU00181"/>
    </source>
</evidence>